<feature type="compositionally biased region" description="Basic and acidic residues" evidence="1">
    <location>
        <begin position="957"/>
        <end position="983"/>
    </location>
</feature>
<feature type="compositionally biased region" description="Basic and acidic residues" evidence="1">
    <location>
        <begin position="355"/>
        <end position="365"/>
    </location>
</feature>
<feature type="compositionally biased region" description="Polar residues" evidence="1">
    <location>
        <begin position="487"/>
        <end position="504"/>
    </location>
</feature>
<feature type="compositionally biased region" description="Basic residues" evidence="1">
    <location>
        <begin position="1854"/>
        <end position="1870"/>
    </location>
</feature>
<proteinExistence type="predicted"/>
<feature type="region of interest" description="Disordered" evidence="1">
    <location>
        <begin position="1414"/>
        <end position="1457"/>
    </location>
</feature>
<feature type="compositionally biased region" description="Low complexity" evidence="1">
    <location>
        <begin position="565"/>
        <end position="577"/>
    </location>
</feature>
<reference evidence="2" key="1">
    <citation type="submission" date="2014-06" db="EMBL/GenBank/DDBJ databases">
        <authorList>
            <person name="Ju J."/>
            <person name="Zhang J."/>
        </authorList>
    </citation>
    <scope>NUCLEOTIDE SEQUENCE</scope>
    <source>
        <strain evidence="2">SscI8</strain>
    </source>
</reference>
<feature type="compositionally biased region" description="Polar residues" evidence="1">
    <location>
        <begin position="1048"/>
        <end position="1061"/>
    </location>
</feature>
<accession>A0A127Z5U5</accession>
<feature type="compositionally biased region" description="Low complexity" evidence="1">
    <location>
        <begin position="207"/>
        <end position="222"/>
    </location>
</feature>
<feature type="compositionally biased region" description="Polar residues" evidence="1">
    <location>
        <begin position="1596"/>
        <end position="1609"/>
    </location>
</feature>
<feature type="region of interest" description="Disordered" evidence="1">
    <location>
        <begin position="131"/>
        <end position="1100"/>
    </location>
</feature>
<feature type="compositionally biased region" description="Polar residues" evidence="1">
    <location>
        <begin position="1549"/>
        <end position="1575"/>
    </location>
</feature>
<feature type="compositionally biased region" description="Polar residues" evidence="1">
    <location>
        <begin position="252"/>
        <end position="261"/>
    </location>
</feature>
<sequence length="1920" mass="200269">MSEERAGEVAAANPPPTEQNAANNAAERISLSDVDHTSTQPTQPAASTDQNSILKHPSSYESSTSTIPVSGSERDVEALTALQDRTEQASDNNALNAAASNLATATSSPQVAGAPVKKFTSLNVNKRFLEKAGPTTSVASPATLKLGTSVSPLPTHRLSSPSATSRLTSAKLSSVPKPQPAGWATTKLATPTPAAKSTPSSQPPAPSESTTTSATATDETPAGAVASTDPLPSESSAPLPKAVQSPKPANLETAQASNGPTNVAAPQATAAPSPRLISMGRESPKPGSAGLDSGSGHGRASPGLRNAALGSSLRAPSPANVSRAPWAGVKSSLSPNPPTTRGSKLSDFPTAAEAAKAKQEQEERAAAAAAREAAKQQAALQALDRFRGTSLGSGKHWDEMEDEDGGFLGEVVEFGDGSQYKIPSSNDGSRGAGDEGPPVSKEDRFKDVSHDRSWPQRNVARPAATNPYARPASGQPAAWGPLKNREIATSASNDTTQAQTSSRPSRSEQRAEKLIIPTIGASVSLRSPTESREPTGYSYGRERRPGGGAAPYGGRHDQGGPPPAAQAASTQAARAWGPLAQRQASLNPGSAPPAASAPLKPSVAAGPSPVPVAAAAPPGPEAPRPTASVPPVQRQQRPSDVRCTAPQPMREKVAAPTREAQPPAAGVPATNGRPLPPHLLVAGTGENRLPAPTNRPLPPHLAQNLRPAAPAQSADALGRKTSHAFEEVRRPQATPAPIAAQTANAPSRNASGADFAAAQPQSAPQVREDGSVRAPWGPKAMAQARAHTTADAPAPQPPALLKRPSTGASAAGPEEDVHASIERARKRREEEERARLAERERARQKALAIEERIRAAEQQKEAEAQRAAQRQADEAASAAAAAAAAAQAAAPTLRKPGPADSASSWRTARPESSAVDNGPARLRQQQSSAIPVDQASTTAPTEQTRNGRVVSSQRGPRGGDERLPSRPEQREQRIPQSRDEQWQRRAPLPDQAPQPRLPRQESQVRPAEFPTKVEVDEVPRTILSRPAKSPPAPALAAAPVEARIQRAVSAQSATARSQKNDSVAADRSGPKTTAALRPRETATQEKSPRTAAPPAEKAAVPVSAPAPVRLYPVVSKEAVETRQEAAQDAPPAWNRFVVHLKGSRTRPKLGRFQQKQLLARTASMKAPGRAVYPLTWDPPLAHLSFKTLSRDDQLFPKRYHRGTVIAPVKLPSRVLPRGLPSIVPQVISQGANAGSRKQARFDLTPHWSEGQRVPGLGNGFATEAQTSSLSPAGQIQVRLPGHHATVVQPHAAGAVSDGMQAATSAVGRRNHHVDATTDAIIGEVLSSGAPQSVFDDRSRSAFQAAPAPGSLGPLDYPQNGYSAEAFGSHHPAGGYRAKGRRGSNAAVAFYDDRQVSTPSPVSFMVNSEIKAEAAGGARGSLSPFSIPGSTRASQNQTPASGGSMLPSPSLSTQGTWGQSSLTFPVLETRSSNLADRDHIKSVWSLATNSHAGEMQNSLKDIGDDFLPSTLTMSVHDFRADDGHARGAHEEGDTWAPSAFGRFQQYGCSQHDMSSNSRDLSPVANRSNGFDPTSRSPALGMDASVAATARARENDQHYQTVSQQASNAYSPLNGGSYAHHQASSYSPQERQQDGGNGLGQSAFGAFGGYNSGASGNNSNMSSMTTDSLYGTSNYSAGSMTPKRQTYGQYGSHASAARSAPGSPYSGVSRHSSNLTTGLSGYSLFPNSGSGTSGSNVGARSSQASNGLDALGVLDDGVSASFGSGRNQFYGTRGYSTQQQQQSQTQSQQSSSVSGKWPSTTGAGSNSINVAGSVLRPAASVFNPSKYSVQQRGSQSQSQSQQARLGQHTSPSSQQHQHHAAHHHHQHHHHQQQQHQAEYSLDATSSSNSGGPIDQREAGYGNNSVGGYGAGYGAFSSSSGLW</sequence>
<evidence type="ECO:0000256" key="1">
    <source>
        <dbReference type="SAM" id="MobiDB-lite"/>
    </source>
</evidence>
<protein>
    <submittedName>
        <fullName evidence="2">Uncharacterized protein</fullName>
    </submittedName>
</protein>
<evidence type="ECO:0000313" key="2">
    <source>
        <dbReference type="EMBL" id="CDS82087.1"/>
    </source>
</evidence>
<gene>
    <name evidence="2" type="ORF">SPSC_02907</name>
</gene>
<feature type="region of interest" description="Disordered" evidence="1">
    <location>
        <begin position="1"/>
        <end position="95"/>
    </location>
</feature>
<feature type="compositionally biased region" description="Polar residues" evidence="1">
    <location>
        <begin position="1841"/>
        <end position="1851"/>
    </location>
</feature>
<feature type="compositionally biased region" description="Low complexity" evidence="1">
    <location>
        <begin position="1774"/>
        <end position="1790"/>
    </location>
</feature>
<organism evidence="2">
    <name type="scientific">Sporisorium scitamineum</name>
    <dbReference type="NCBI Taxonomy" id="49012"/>
    <lineage>
        <taxon>Eukaryota</taxon>
        <taxon>Fungi</taxon>
        <taxon>Dikarya</taxon>
        <taxon>Basidiomycota</taxon>
        <taxon>Ustilaginomycotina</taxon>
        <taxon>Ustilaginomycetes</taxon>
        <taxon>Ustilaginales</taxon>
        <taxon>Ustilaginaceae</taxon>
        <taxon>Sporisorium</taxon>
    </lineage>
</organism>
<feature type="region of interest" description="Disordered" evidence="1">
    <location>
        <begin position="1549"/>
        <end position="1578"/>
    </location>
</feature>
<feature type="compositionally biased region" description="Low complexity" evidence="1">
    <location>
        <begin position="1440"/>
        <end position="1451"/>
    </location>
</feature>
<feature type="compositionally biased region" description="Basic and acidic residues" evidence="1">
    <location>
        <begin position="440"/>
        <end position="454"/>
    </location>
</feature>
<feature type="compositionally biased region" description="Polar residues" evidence="1">
    <location>
        <begin position="923"/>
        <end position="954"/>
    </location>
</feature>
<feature type="compositionally biased region" description="Low complexity" evidence="1">
    <location>
        <begin position="731"/>
        <end position="746"/>
    </location>
</feature>
<feature type="compositionally biased region" description="Basic and acidic residues" evidence="1">
    <location>
        <begin position="1077"/>
        <end position="1088"/>
    </location>
</feature>
<feature type="compositionally biased region" description="Low complexity" evidence="1">
    <location>
        <begin position="184"/>
        <end position="200"/>
    </location>
</feature>
<feature type="compositionally biased region" description="Low complexity" evidence="1">
    <location>
        <begin position="865"/>
        <end position="890"/>
    </location>
</feature>
<feature type="region of interest" description="Disordered" evidence="1">
    <location>
        <begin position="1679"/>
        <end position="1710"/>
    </location>
</feature>
<feature type="compositionally biased region" description="Polar residues" evidence="1">
    <location>
        <begin position="1427"/>
        <end position="1439"/>
    </location>
</feature>
<feature type="compositionally biased region" description="Polar residues" evidence="1">
    <location>
        <begin position="331"/>
        <end position="343"/>
    </location>
</feature>
<dbReference type="EMBL" id="LK056665">
    <property type="protein sequence ID" value="CDS82087.1"/>
    <property type="molecule type" value="Genomic_DNA"/>
</dbReference>
<feature type="compositionally biased region" description="Polar residues" evidence="1">
    <location>
        <begin position="1791"/>
        <end position="1803"/>
    </location>
</feature>
<feature type="compositionally biased region" description="Polar residues" evidence="1">
    <location>
        <begin position="37"/>
        <end position="69"/>
    </location>
</feature>
<feature type="region of interest" description="Disordered" evidence="1">
    <location>
        <begin position="1768"/>
        <end position="1803"/>
    </location>
</feature>
<dbReference type="OrthoDB" id="2504896at2759"/>
<feature type="region of interest" description="Disordered" evidence="1">
    <location>
        <begin position="1824"/>
        <end position="1897"/>
    </location>
</feature>
<feature type="compositionally biased region" description="Low complexity" evidence="1">
    <location>
        <begin position="1826"/>
        <end position="1840"/>
    </location>
</feature>
<feature type="compositionally biased region" description="Polar residues" evidence="1">
    <location>
        <begin position="134"/>
        <end position="172"/>
    </location>
</feature>
<name>A0A127Z5U5_9BASI</name>
<feature type="compositionally biased region" description="Low complexity" evidence="1">
    <location>
        <begin position="584"/>
        <end position="616"/>
    </location>
</feature>
<feature type="compositionally biased region" description="Basic and acidic residues" evidence="1">
    <location>
        <begin position="815"/>
        <end position="864"/>
    </location>
</feature>
<feature type="region of interest" description="Disordered" evidence="1">
    <location>
        <begin position="1591"/>
        <end position="1640"/>
    </location>
</feature>
<feature type="compositionally biased region" description="Low complexity" evidence="1">
    <location>
        <begin position="366"/>
        <end position="383"/>
    </location>
</feature>